<keyword evidence="2" id="KW-1185">Reference proteome</keyword>
<evidence type="ECO:0000313" key="2">
    <source>
        <dbReference type="Proteomes" id="UP000291404"/>
    </source>
</evidence>
<dbReference type="EMBL" id="PITI01001325">
    <property type="protein sequence ID" value="TBU01513.1"/>
    <property type="molecule type" value="Genomic_DNA"/>
</dbReference>
<dbReference type="Proteomes" id="UP000291404">
    <property type="component" value="Unassembled WGS sequence"/>
</dbReference>
<comment type="caution">
    <text evidence="1">The sequence shown here is derived from an EMBL/GenBank/DDBJ whole genome shotgun (WGS) entry which is preliminary data.</text>
</comment>
<evidence type="ECO:0000313" key="1">
    <source>
        <dbReference type="EMBL" id="TBU01513.1"/>
    </source>
</evidence>
<organism evidence="1 2">
    <name type="scientific">Hamiltosporidium magnivora</name>
    <dbReference type="NCBI Taxonomy" id="148818"/>
    <lineage>
        <taxon>Eukaryota</taxon>
        <taxon>Fungi</taxon>
        <taxon>Fungi incertae sedis</taxon>
        <taxon>Microsporidia</taxon>
        <taxon>Dubosqiidae</taxon>
        <taxon>Hamiltosporidium</taxon>
    </lineage>
</organism>
<sequence length="88" mass="10070">MLKKVIYKYNIAQPNVIGCSPIRVPRFRDGFNPRIVAEADKTEIVNNENDGNSDSKFLLQTDFFDKTCCPSNELLADGYLYRSIYLTT</sequence>
<dbReference type="VEuPathDB" id="MicrosporidiaDB:CWI36_1325p0010"/>
<name>A0A4Q9L263_9MICR</name>
<dbReference type="AlphaFoldDB" id="A0A4Q9L263"/>
<protein>
    <submittedName>
        <fullName evidence="1">Uncharacterized protein</fullName>
    </submittedName>
</protein>
<accession>A0A4Q9L263</accession>
<proteinExistence type="predicted"/>
<reference evidence="1 2" key="1">
    <citation type="submission" date="2017-12" db="EMBL/GenBank/DDBJ databases">
        <authorList>
            <person name="Pombert J.-F."/>
            <person name="Haag K.L."/>
            <person name="Ebert D."/>
        </authorList>
    </citation>
    <scope>NUCLEOTIDE SEQUENCE [LARGE SCALE GENOMIC DNA]</scope>
    <source>
        <strain evidence="1">BE-OM-2</strain>
    </source>
</reference>
<gene>
    <name evidence="1" type="ORF">CWI36_1325p0010</name>
</gene>